<feature type="compositionally biased region" description="Basic and acidic residues" evidence="5">
    <location>
        <begin position="470"/>
        <end position="479"/>
    </location>
</feature>
<evidence type="ECO:0000313" key="6">
    <source>
        <dbReference type="EMBL" id="PIK48460.1"/>
    </source>
</evidence>
<keyword evidence="2" id="KW-0597">Phosphoprotein</keyword>
<evidence type="ECO:0000256" key="5">
    <source>
        <dbReference type="SAM" id="MobiDB-lite"/>
    </source>
</evidence>
<evidence type="ECO:0000313" key="7">
    <source>
        <dbReference type="Proteomes" id="UP000230750"/>
    </source>
</evidence>
<gene>
    <name evidence="6" type="ORF">BSL78_14708</name>
</gene>
<feature type="compositionally biased region" description="Low complexity" evidence="5">
    <location>
        <begin position="176"/>
        <end position="195"/>
    </location>
</feature>
<feature type="compositionally biased region" description="Polar residues" evidence="5">
    <location>
        <begin position="196"/>
        <end position="208"/>
    </location>
</feature>
<accession>A0A2G8KKH3</accession>
<dbReference type="OrthoDB" id="10068192at2759"/>
<feature type="compositionally biased region" description="Polar residues" evidence="5">
    <location>
        <begin position="397"/>
        <end position="409"/>
    </location>
</feature>
<sequence>MGDQGLFVNHESCNVCGCSKEQYYALKYRVEESKQRITLMESEFLQNTLYTENELEETRDELRLLQQKYNALEKSHQELHEVNQDLEERILDVAASYEKEKQALNREVLTLSQKLLDTRFEINKLEEKNQRYKKDCELAVQLLQCTPSGAYQQHKISTLPNELQYYVHQIMAETSGGNISQGNNNNTSNANPTTSPKVTNPKQPLLNSGDQVTSQYGVLSSRIYDTVPANVVARAIQRRDDAEKKEMEKLLQITSRRRKPGSSTVVIMHDKGVQTLYPYLSDKKYDMLCVKCGVNMRDVTLEEEELVQVDPPEEKKPEPPPKEPEKPPLVNLLDLSDTTTVQKPEAKESLLLDFLDSPNIPPPEPPAVETVQTPGQALAELLYGGMEEEKKAEEDNASNTASSQGSATPGDSGVFEEVSPIATDPPLSPETNEASNGEDSSSQPEAEAVMNGKGEKNIDSEEEEGSAKVAPEENDKIDDPPAEIKPPAKVNRKPPPNKVGPQPARKAPPRVNGNQMNQRNQPSRPLGNKPKNPMDGNQIKAGKPEAKVSPVTKTIEPPAPKSSPKPKVTKSKMEEPIPKATQVKVKGSTTCKQA</sequence>
<feature type="compositionally biased region" description="Polar residues" evidence="5">
    <location>
        <begin position="512"/>
        <end position="523"/>
    </location>
</feature>
<evidence type="ECO:0000256" key="2">
    <source>
        <dbReference type="ARBA" id="ARBA00022553"/>
    </source>
</evidence>
<feature type="region of interest" description="Disordered" evidence="5">
    <location>
        <begin position="354"/>
        <end position="594"/>
    </location>
</feature>
<keyword evidence="4" id="KW-0175">Coiled coil</keyword>
<dbReference type="AlphaFoldDB" id="A0A2G8KKH3"/>
<feature type="compositionally biased region" description="Basic and acidic residues" evidence="5">
    <location>
        <begin position="312"/>
        <end position="326"/>
    </location>
</feature>
<comment type="subcellular location">
    <subcellularLocation>
        <location evidence="1">Membrane</location>
        <topology evidence="1">Peripheral membrane protein</topology>
    </subcellularLocation>
</comment>
<feature type="compositionally biased region" description="Polar residues" evidence="5">
    <location>
        <begin position="429"/>
        <end position="444"/>
    </location>
</feature>
<evidence type="ECO:0000256" key="3">
    <source>
        <dbReference type="ARBA" id="ARBA00023136"/>
    </source>
</evidence>
<proteinExistence type="predicted"/>
<dbReference type="EMBL" id="MRZV01000522">
    <property type="protein sequence ID" value="PIK48460.1"/>
    <property type="molecule type" value="Genomic_DNA"/>
</dbReference>
<feature type="region of interest" description="Disordered" evidence="5">
    <location>
        <begin position="303"/>
        <end position="330"/>
    </location>
</feature>
<dbReference type="GO" id="GO:0016020">
    <property type="term" value="C:membrane"/>
    <property type="evidence" value="ECO:0007669"/>
    <property type="project" value="UniProtKB-SubCell"/>
</dbReference>
<dbReference type="InterPro" id="IPR043441">
    <property type="entry name" value="Tjap1/BEGAIN"/>
</dbReference>
<evidence type="ECO:0008006" key="8">
    <source>
        <dbReference type="Google" id="ProtNLM"/>
    </source>
</evidence>
<evidence type="ECO:0000256" key="4">
    <source>
        <dbReference type="SAM" id="Coils"/>
    </source>
</evidence>
<feature type="region of interest" description="Disordered" evidence="5">
    <location>
        <begin position="176"/>
        <end position="208"/>
    </location>
</feature>
<dbReference type="PANTHER" id="PTHR28664:SF4">
    <property type="entry name" value="TIGHT JUNCTION-ASSOCIATED PROTEIN 1"/>
    <property type="match status" value="1"/>
</dbReference>
<feature type="coiled-coil region" evidence="4">
    <location>
        <begin position="55"/>
        <end position="142"/>
    </location>
</feature>
<evidence type="ECO:0000256" key="1">
    <source>
        <dbReference type="ARBA" id="ARBA00004170"/>
    </source>
</evidence>
<organism evidence="6 7">
    <name type="scientific">Stichopus japonicus</name>
    <name type="common">Sea cucumber</name>
    <dbReference type="NCBI Taxonomy" id="307972"/>
    <lineage>
        <taxon>Eukaryota</taxon>
        <taxon>Metazoa</taxon>
        <taxon>Echinodermata</taxon>
        <taxon>Eleutherozoa</taxon>
        <taxon>Echinozoa</taxon>
        <taxon>Holothuroidea</taxon>
        <taxon>Aspidochirotacea</taxon>
        <taxon>Aspidochirotida</taxon>
        <taxon>Stichopodidae</taxon>
        <taxon>Apostichopus</taxon>
    </lineage>
</organism>
<name>A0A2G8KKH3_STIJA</name>
<dbReference type="Proteomes" id="UP000230750">
    <property type="component" value="Unassembled WGS sequence"/>
</dbReference>
<feature type="non-terminal residue" evidence="6">
    <location>
        <position position="594"/>
    </location>
</feature>
<dbReference type="STRING" id="307972.A0A2G8KKH3"/>
<keyword evidence="7" id="KW-1185">Reference proteome</keyword>
<dbReference type="PANTHER" id="PTHR28664">
    <property type="entry name" value="TIGHT JUNCTION-ASSOCIATED PROTEIN 1"/>
    <property type="match status" value="1"/>
</dbReference>
<keyword evidence="3" id="KW-0472">Membrane</keyword>
<comment type="caution">
    <text evidence="6">The sequence shown here is derived from an EMBL/GenBank/DDBJ whole genome shotgun (WGS) entry which is preliminary data.</text>
</comment>
<protein>
    <recommendedName>
        <fullName evidence="8">Brain-enriched guanylate kinase-associated protein</fullName>
    </recommendedName>
</protein>
<reference evidence="6 7" key="1">
    <citation type="journal article" date="2017" name="PLoS Biol.">
        <title>The sea cucumber genome provides insights into morphological evolution and visceral regeneration.</title>
        <authorList>
            <person name="Zhang X."/>
            <person name="Sun L."/>
            <person name="Yuan J."/>
            <person name="Sun Y."/>
            <person name="Gao Y."/>
            <person name="Zhang L."/>
            <person name="Li S."/>
            <person name="Dai H."/>
            <person name="Hamel J.F."/>
            <person name="Liu C."/>
            <person name="Yu Y."/>
            <person name="Liu S."/>
            <person name="Lin W."/>
            <person name="Guo K."/>
            <person name="Jin S."/>
            <person name="Xu P."/>
            <person name="Storey K.B."/>
            <person name="Huan P."/>
            <person name="Zhang T."/>
            <person name="Zhou Y."/>
            <person name="Zhang J."/>
            <person name="Lin C."/>
            <person name="Li X."/>
            <person name="Xing L."/>
            <person name="Huo D."/>
            <person name="Sun M."/>
            <person name="Wang L."/>
            <person name="Mercier A."/>
            <person name="Li F."/>
            <person name="Yang H."/>
            <person name="Xiang J."/>
        </authorList>
    </citation>
    <scope>NUCLEOTIDE SEQUENCE [LARGE SCALE GENOMIC DNA]</scope>
    <source>
        <strain evidence="6">Shaxun</strain>
        <tissue evidence="6">Muscle</tissue>
    </source>
</reference>